<keyword evidence="5" id="KW-0100">Branched-chain amino acid biosynthesis</keyword>
<feature type="domain" description="ACT" evidence="7">
    <location>
        <begin position="1"/>
        <end position="51"/>
    </location>
</feature>
<dbReference type="GO" id="GO:0005829">
    <property type="term" value="C:cytosol"/>
    <property type="evidence" value="ECO:0007669"/>
    <property type="project" value="TreeGrafter"/>
</dbReference>
<dbReference type="PANTHER" id="PTHR30239">
    <property type="entry name" value="ACETOLACTATE SYNTHASE SMALL SUBUNIT"/>
    <property type="match status" value="1"/>
</dbReference>
<dbReference type="NCBIfam" id="NF008864">
    <property type="entry name" value="PRK11895.1"/>
    <property type="match status" value="1"/>
</dbReference>
<organism evidence="8">
    <name type="scientific">marine metagenome</name>
    <dbReference type="NCBI Taxonomy" id="408172"/>
    <lineage>
        <taxon>unclassified sequences</taxon>
        <taxon>metagenomes</taxon>
        <taxon>ecological metagenomes</taxon>
    </lineage>
</organism>
<evidence type="ECO:0000256" key="6">
    <source>
        <dbReference type="SAM" id="MobiDB-lite"/>
    </source>
</evidence>
<dbReference type="AlphaFoldDB" id="A0A382L9Y9"/>
<evidence type="ECO:0000256" key="1">
    <source>
        <dbReference type="ARBA" id="ARBA00004974"/>
    </source>
</evidence>
<dbReference type="NCBIfam" id="TIGR00119">
    <property type="entry name" value="acolac_sm"/>
    <property type="match status" value="1"/>
</dbReference>
<evidence type="ECO:0000313" key="8">
    <source>
        <dbReference type="EMBL" id="SVC31972.1"/>
    </source>
</evidence>
<gene>
    <name evidence="8" type="ORF">METZ01_LOCUS284826</name>
</gene>
<dbReference type="EMBL" id="UINC01084908">
    <property type="protein sequence ID" value="SVC31972.1"/>
    <property type="molecule type" value="Genomic_DNA"/>
</dbReference>
<dbReference type="InterPro" id="IPR027271">
    <property type="entry name" value="Acetolactate_synth/TF_NikR_C"/>
</dbReference>
<name>A0A382L9Y9_9ZZZZ</name>
<dbReference type="PANTHER" id="PTHR30239:SF0">
    <property type="entry name" value="ACETOLACTATE SYNTHASE SMALL SUBUNIT 1, CHLOROPLASTIC"/>
    <property type="match status" value="1"/>
</dbReference>
<reference evidence="8" key="1">
    <citation type="submission" date="2018-05" db="EMBL/GenBank/DDBJ databases">
        <authorList>
            <person name="Lanie J.A."/>
            <person name="Ng W.-L."/>
            <person name="Kazmierczak K.M."/>
            <person name="Andrzejewski T.M."/>
            <person name="Davidsen T.M."/>
            <person name="Wayne K.J."/>
            <person name="Tettelin H."/>
            <person name="Glass J.I."/>
            <person name="Rusch D."/>
            <person name="Podicherti R."/>
            <person name="Tsui H.-C.T."/>
            <person name="Winkler M.E."/>
        </authorList>
    </citation>
    <scope>NUCLEOTIDE SEQUENCE</scope>
</reference>
<proteinExistence type="inferred from homology"/>
<dbReference type="GO" id="GO:0009097">
    <property type="term" value="P:isoleucine biosynthetic process"/>
    <property type="evidence" value="ECO:0007669"/>
    <property type="project" value="UniProtKB-UniPathway"/>
</dbReference>
<keyword evidence="4" id="KW-0028">Amino-acid biosynthesis</keyword>
<dbReference type="InterPro" id="IPR019455">
    <property type="entry name" value="Acetolactate_synth_ssu_C"/>
</dbReference>
<dbReference type="GO" id="GO:1990610">
    <property type="term" value="F:acetolactate synthase regulator activity"/>
    <property type="evidence" value="ECO:0007669"/>
    <property type="project" value="InterPro"/>
</dbReference>
<dbReference type="FunFam" id="3.30.70.1150:FF:000001">
    <property type="entry name" value="Acetolactate synthase small subunit"/>
    <property type="match status" value="1"/>
</dbReference>
<dbReference type="GO" id="GO:0009099">
    <property type="term" value="P:L-valine biosynthetic process"/>
    <property type="evidence" value="ECO:0007669"/>
    <property type="project" value="UniProtKB-UniPathway"/>
</dbReference>
<dbReference type="InterPro" id="IPR039557">
    <property type="entry name" value="AHAS_ACT"/>
</dbReference>
<evidence type="ECO:0000256" key="5">
    <source>
        <dbReference type="ARBA" id="ARBA00023304"/>
    </source>
</evidence>
<dbReference type="GO" id="GO:0003984">
    <property type="term" value="F:acetolactate synthase activity"/>
    <property type="evidence" value="ECO:0007669"/>
    <property type="project" value="TreeGrafter"/>
</dbReference>
<dbReference type="Pfam" id="PF22629">
    <property type="entry name" value="ACT_AHAS_ss"/>
    <property type="match status" value="1"/>
</dbReference>
<feature type="region of interest" description="Disordered" evidence="6">
    <location>
        <begin position="131"/>
        <end position="171"/>
    </location>
</feature>
<comment type="pathway">
    <text evidence="2">Amino-acid biosynthesis; L-valine biosynthesis; L-valine from pyruvate: step 1/4.</text>
</comment>
<dbReference type="Gene3D" id="3.30.70.1150">
    <property type="entry name" value="ACT-like. Chain A, domain 2"/>
    <property type="match status" value="1"/>
</dbReference>
<dbReference type="InterPro" id="IPR004789">
    <property type="entry name" value="Acetalactate_synth_ssu"/>
</dbReference>
<dbReference type="InterPro" id="IPR054480">
    <property type="entry name" value="AHAS_small-like_ACT"/>
</dbReference>
<dbReference type="UniPathway" id="UPA00049">
    <property type="reaction ID" value="UER00059"/>
</dbReference>
<dbReference type="InterPro" id="IPR045865">
    <property type="entry name" value="ACT-like_dom_sf"/>
</dbReference>
<evidence type="ECO:0000259" key="7">
    <source>
        <dbReference type="PROSITE" id="PS51671"/>
    </source>
</evidence>
<dbReference type="UniPathway" id="UPA00047">
    <property type="reaction ID" value="UER00055"/>
</dbReference>
<dbReference type="Pfam" id="PF10369">
    <property type="entry name" value="ALS_ss_C"/>
    <property type="match status" value="1"/>
</dbReference>
<evidence type="ECO:0000256" key="2">
    <source>
        <dbReference type="ARBA" id="ARBA00005025"/>
    </source>
</evidence>
<sequence length="171" mass="18420">FNISSLAVSHSETPGLSRMTFVIEGDDKVQEQVTKQLRKLVDVVKVSDLKGANAVYRELSLVRVNATAVTRSEIIQIVEIFRANIVDVGHDSLIIEVTGDEDKLESFVTLLKPFGVLEIMRSGRLAMVRGVSPEPNANGSSGNPDGVLANDVQGAREDSSQVKPTPLLPPG</sequence>
<feature type="non-terminal residue" evidence="8">
    <location>
        <position position="1"/>
    </location>
</feature>
<protein>
    <recommendedName>
        <fullName evidence="7">ACT domain-containing protein</fullName>
    </recommendedName>
</protein>
<comment type="similarity">
    <text evidence="3">Belongs to the acetolactate synthase small subunit family.</text>
</comment>
<evidence type="ECO:0000256" key="3">
    <source>
        <dbReference type="ARBA" id="ARBA00006341"/>
    </source>
</evidence>
<evidence type="ECO:0000256" key="4">
    <source>
        <dbReference type="ARBA" id="ARBA00022605"/>
    </source>
</evidence>
<dbReference type="Gene3D" id="3.30.70.260">
    <property type="match status" value="1"/>
</dbReference>
<comment type="pathway">
    <text evidence="1">Amino-acid biosynthesis; L-isoleucine biosynthesis; L-isoleucine from 2-oxobutanoate: step 1/4.</text>
</comment>
<dbReference type="InterPro" id="IPR002912">
    <property type="entry name" value="ACT_dom"/>
</dbReference>
<dbReference type="PROSITE" id="PS51671">
    <property type="entry name" value="ACT"/>
    <property type="match status" value="1"/>
</dbReference>
<dbReference type="SUPFAM" id="SSF55021">
    <property type="entry name" value="ACT-like"/>
    <property type="match status" value="2"/>
</dbReference>
<accession>A0A382L9Y9</accession>
<dbReference type="CDD" id="cd04878">
    <property type="entry name" value="ACT_AHAS"/>
    <property type="match status" value="1"/>
</dbReference>